<dbReference type="EMBL" id="FNWX01000021">
    <property type="protein sequence ID" value="SEH70266.1"/>
    <property type="molecule type" value="Genomic_DNA"/>
</dbReference>
<protein>
    <submittedName>
        <fullName evidence="2">Type II restriction endonuclease EcoO109I</fullName>
    </submittedName>
</protein>
<dbReference type="AlphaFoldDB" id="A0A1H6K5E8"/>
<name>A0A1H6K5E8_9FLAO</name>
<dbReference type="SUPFAM" id="SSF52980">
    <property type="entry name" value="Restriction endonuclease-like"/>
    <property type="match status" value="1"/>
</dbReference>
<dbReference type="InterPro" id="IPR032793">
    <property type="entry name" value="RE_EcoO109IR"/>
</dbReference>
<evidence type="ECO:0000313" key="3">
    <source>
        <dbReference type="Proteomes" id="UP000198555"/>
    </source>
</evidence>
<evidence type="ECO:0000259" key="1">
    <source>
        <dbReference type="Pfam" id="PF14511"/>
    </source>
</evidence>
<keyword evidence="3" id="KW-1185">Reference proteome</keyword>
<evidence type="ECO:0000313" key="2">
    <source>
        <dbReference type="EMBL" id="SEH70266.1"/>
    </source>
</evidence>
<dbReference type="InterPro" id="IPR011335">
    <property type="entry name" value="Restrct_endonuc-II-like"/>
</dbReference>
<dbReference type="GO" id="GO:0004519">
    <property type="term" value="F:endonuclease activity"/>
    <property type="evidence" value="ECO:0007669"/>
    <property type="project" value="UniProtKB-KW"/>
</dbReference>
<proteinExistence type="predicted"/>
<dbReference type="Proteomes" id="UP000198555">
    <property type="component" value="Unassembled WGS sequence"/>
</dbReference>
<gene>
    <name evidence="2" type="ORF">SAMN05421793_12136</name>
</gene>
<feature type="domain" description="Type II restriction endonuclease EcoO109IR" evidence="1">
    <location>
        <begin position="2"/>
        <end position="56"/>
    </location>
</feature>
<reference evidence="3" key="1">
    <citation type="submission" date="2016-10" db="EMBL/GenBank/DDBJ databases">
        <authorList>
            <person name="Varghese N."/>
            <person name="Submissions S."/>
        </authorList>
    </citation>
    <scope>NUCLEOTIDE SEQUENCE [LARGE SCALE GENOMIC DNA]</scope>
    <source>
        <strain evidence="3">DSM 19326</strain>
    </source>
</reference>
<keyword evidence="2" id="KW-0378">Hydrolase</keyword>
<dbReference type="Pfam" id="PF14511">
    <property type="entry name" value="RE_EcoO109I"/>
    <property type="match status" value="1"/>
</dbReference>
<keyword evidence="2" id="KW-0255">Endonuclease</keyword>
<accession>A0A1H6K5E8</accession>
<organism evidence="2 3">
    <name type="scientific">Epilithonimonas hominis</name>
    <dbReference type="NCBI Taxonomy" id="420404"/>
    <lineage>
        <taxon>Bacteria</taxon>
        <taxon>Pseudomonadati</taxon>
        <taxon>Bacteroidota</taxon>
        <taxon>Flavobacteriia</taxon>
        <taxon>Flavobacteriales</taxon>
        <taxon>Weeksellaceae</taxon>
        <taxon>Chryseobacterium group</taxon>
        <taxon>Epilithonimonas</taxon>
    </lineage>
</organism>
<sequence length="80" mass="9145">MIVGVIYGEETELSSHYKRISQSYPVIIGKEFWYRLTGKEDFYLDLIDAIGDVALEVDGSHIVEQTISNLAIEIQAKYFD</sequence>
<keyword evidence="2" id="KW-0540">Nuclease</keyword>